<dbReference type="OrthoDB" id="6637947at2"/>
<dbReference type="RefSeq" id="WP_142259370.1">
    <property type="nucleotide sequence ID" value="NZ_BMPV01000001.1"/>
</dbReference>
<dbReference type="PROSITE" id="PS50928">
    <property type="entry name" value="ABC_TM1"/>
    <property type="match status" value="1"/>
</dbReference>
<feature type="transmembrane region" description="Helical" evidence="7">
    <location>
        <begin position="145"/>
        <end position="168"/>
    </location>
</feature>
<comment type="caution">
    <text evidence="9">The sequence shown here is derived from an EMBL/GenBank/DDBJ whole genome shotgun (WGS) entry which is preliminary data.</text>
</comment>
<keyword evidence="10" id="KW-1185">Reference proteome</keyword>
<dbReference type="GO" id="GO:0071916">
    <property type="term" value="F:dipeptide transmembrane transporter activity"/>
    <property type="evidence" value="ECO:0007669"/>
    <property type="project" value="TreeGrafter"/>
</dbReference>
<dbReference type="Pfam" id="PF00528">
    <property type="entry name" value="BPD_transp_1"/>
    <property type="match status" value="1"/>
</dbReference>
<dbReference type="AlphaFoldDB" id="A0A543IXQ7"/>
<evidence type="ECO:0000313" key="9">
    <source>
        <dbReference type="EMBL" id="TQM75337.1"/>
    </source>
</evidence>
<dbReference type="InterPro" id="IPR035906">
    <property type="entry name" value="MetI-like_sf"/>
</dbReference>
<comment type="similarity">
    <text evidence="7">Belongs to the binding-protein-dependent transport system permease family.</text>
</comment>
<dbReference type="PANTHER" id="PTHR43386">
    <property type="entry name" value="OLIGOPEPTIDE TRANSPORT SYSTEM PERMEASE PROTEIN APPC"/>
    <property type="match status" value="1"/>
</dbReference>
<keyword evidence="2 7" id="KW-0813">Transport</keyword>
<feature type="domain" description="ABC transmembrane type-1" evidence="8">
    <location>
        <begin position="110"/>
        <end position="304"/>
    </location>
</feature>
<dbReference type="CDD" id="cd06261">
    <property type="entry name" value="TM_PBP2"/>
    <property type="match status" value="1"/>
</dbReference>
<comment type="subcellular location">
    <subcellularLocation>
        <location evidence="1 7">Cell membrane</location>
        <topology evidence="1 7">Multi-pass membrane protein</topology>
    </subcellularLocation>
</comment>
<keyword evidence="6 7" id="KW-0472">Membrane</keyword>
<name>A0A543IXQ7_9ACTN</name>
<feature type="transmembrane region" description="Helical" evidence="7">
    <location>
        <begin position="231"/>
        <end position="250"/>
    </location>
</feature>
<dbReference type="PANTHER" id="PTHR43386:SF1">
    <property type="entry name" value="D,D-DIPEPTIDE TRANSPORT SYSTEM PERMEASE PROTEIN DDPC-RELATED"/>
    <property type="match status" value="1"/>
</dbReference>
<feature type="transmembrane region" description="Helical" evidence="7">
    <location>
        <begin position="51"/>
        <end position="72"/>
    </location>
</feature>
<sequence>MTTPDTEPSGTAGAAGTAAAPGAVAPAPAGAAAPRGALAETLYFAVRNGKLLAGLAVFTLLLLTALIGPLLLAGDPNAYVGLAAQPPSGEHWFGTTHFGQDVFAQFVHGLRATFHVGALGGGIAAVIGMVVGFTAGYRGGIVDEILNALTNVVLVLPALAVLLVINAYLGVRSLTVQAVFIGLTSWPWAARAIRAQTLSLRARDFTDLARLSGVSTWKIITREIAPNMSSYLFMTFILLFGGAILIGASLDFIGLGPTQGISLGLMLNNAAQWNALHLGMWWWFVPPGAGITAIVGSLYVMNVGLDEVFNPKLRET</sequence>
<evidence type="ECO:0000256" key="2">
    <source>
        <dbReference type="ARBA" id="ARBA00022448"/>
    </source>
</evidence>
<feature type="transmembrane region" description="Helical" evidence="7">
    <location>
        <begin position="112"/>
        <end position="133"/>
    </location>
</feature>
<evidence type="ECO:0000256" key="7">
    <source>
        <dbReference type="RuleBase" id="RU363032"/>
    </source>
</evidence>
<dbReference type="InterPro" id="IPR050366">
    <property type="entry name" value="BP-dependent_transpt_permease"/>
</dbReference>
<evidence type="ECO:0000256" key="3">
    <source>
        <dbReference type="ARBA" id="ARBA00022475"/>
    </source>
</evidence>
<dbReference type="GO" id="GO:0005886">
    <property type="term" value="C:plasma membrane"/>
    <property type="evidence" value="ECO:0007669"/>
    <property type="project" value="UniProtKB-SubCell"/>
</dbReference>
<reference evidence="9 10" key="1">
    <citation type="submission" date="2019-06" db="EMBL/GenBank/DDBJ databases">
        <title>Sequencing the genomes of 1000 actinobacteria strains.</title>
        <authorList>
            <person name="Klenk H.-P."/>
        </authorList>
    </citation>
    <scope>NUCLEOTIDE SEQUENCE [LARGE SCALE GENOMIC DNA]</scope>
    <source>
        <strain evidence="9 10">DSM 43186</strain>
    </source>
</reference>
<keyword evidence="3" id="KW-1003">Cell membrane</keyword>
<keyword evidence="4 7" id="KW-0812">Transmembrane</keyword>
<feature type="transmembrane region" description="Helical" evidence="7">
    <location>
        <begin position="281"/>
        <end position="305"/>
    </location>
</feature>
<keyword evidence="5 7" id="KW-1133">Transmembrane helix</keyword>
<protein>
    <submittedName>
        <fullName evidence="9">Peptide/nickel transport system permease protein</fullName>
    </submittedName>
</protein>
<gene>
    <name evidence="9" type="ORF">FHX40_2043</name>
</gene>
<dbReference type="InterPro" id="IPR000515">
    <property type="entry name" value="MetI-like"/>
</dbReference>
<evidence type="ECO:0000256" key="6">
    <source>
        <dbReference type="ARBA" id="ARBA00023136"/>
    </source>
</evidence>
<accession>A0A543IXQ7</accession>
<dbReference type="Proteomes" id="UP000319213">
    <property type="component" value="Unassembled WGS sequence"/>
</dbReference>
<organism evidence="9 10">
    <name type="scientific">Thermopolyspora flexuosa</name>
    <dbReference type="NCBI Taxonomy" id="103836"/>
    <lineage>
        <taxon>Bacteria</taxon>
        <taxon>Bacillati</taxon>
        <taxon>Actinomycetota</taxon>
        <taxon>Actinomycetes</taxon>
        <taxon>Streptosporangiales</taxon>
        <taxon>Streptosporangiaceae</taxon>
        <taxon>Thermopolyspora</taxon>
    </lineage>
</organism>
<proteinExistence type="inferred from homology"/>
<feature type="transmembrane region" description="Helical" evidence="7">
    <location>
        <begin position="174"/>
        <end position="193"/>
    </location>
</feature>
<evidence type="ECO:0000256" key="1">
    <source>
        <dbReference type="ARBA" id="ARBA00004651"/>
    </source>
</evidence>
<dbReference type="SUPFAM" id="SSF161098">
    <property type="entry name" value="MetI-like"/>
    <property type="match status" value="1"/>
</dbReference>
<evidence type="ECO:0000256" key="5">
    <source>
        <dbReference type="ARBA" id="ARBA00022989"/>
    </source>
</evidence>
<evidence type="ECO:0000259" key="8">
    <source>
        <dbReference type="PROSITE" id="PS50928"/>
    </source>
</evidence>
<dbReference type="EMBL" id="VFPQ01000001">
    <property type="protein sequence ID" value="TQM75337.1"/>
    <property type="molecule type" value="Genomic_DNA"/>
</dbReference>
<dbReference type="Gene3D" id="1.10.3720.10">
    <property type="entry name" value="MetI-like"/>
    <property type="match status" value="1"/>
</dbReference>
<evidence type="ECO:0000256" key="4">
    <source>
        <dbReference type="ARBA" id="ARBA00022692"/>
    </source>
</evidence>
<evidence type="ECO:0000313" key="10">
    <source>
        <dbReference type="Proteomes" id="UP000319213"/>
    </source>
</evidence>